<name>A0A747TRY2_SALER</name>
<dbReference type="SUPFAM" id="SSF88723">
    <property type="entry name" value="PIN domain-like"/>
    <property type="match status" value="1"/>
</dbReference>
<reference evidence="2" key="1">
    <citation type="journal article" date="2018" name="Genome Biol.">
        <title>SKESA: strategic k-mer extension for scrupulous assemblies.</title>
        <authorList>
            <person name="Souvorov A."/>
            <person name="Agarwala R."/>
            <person name="Lipman D.J."/>
        </authorList>
    </citation>
    <scope>NUCLEOTIDE SEQUENCE</scope>
    <source>
        <strain evidence="2">MA.CK_93/00015421</strain>
    </source>
</reference>
<comment type="caution">
    <text evidence="2">The sequence shown here is derived from an EMBL/GenBank/DDBJ whole genome shotgun (WGS) entry which is preliminary data.</text>
</comment>
<proteinExistence type="predicted"/>
<dbReference type="EMBL" id="DAAVHI010000007">
    <property type="protein sequence ID" value="HAF4740527.1"/>
    <property type="molecule type" value="Genomic_DNA"/>
</dbReference>
<accession>A0A747TRY2</accession>
<sequence>MRVILDTNILVPLLSDPKHDYRLADPVTGLFVTDVKRRAEALVDKIESLNGTIIIPTPVLAEFLVGVHKSHQQEKLNFIRSVSCFETAPFDELAAIECASIPTLQELKKINTEGTANKIKFDRQIIAIAKALNVDEIWSQDKGVIDRCKHLNIPVFTLSSIEPTPIQGSMDFIQESENQSIH</sequence>
<dbReference type="AlphaFoldDB" id="A0A747TRY2"/>
<gene>
    <name evidence="2" type="ORF">G9F29_002249</name>
</gene>
<dbReference type="Pfam" id="PF01850">
    <property type="entry name" value="PIN"/>
    <property type="match status" value="1"/>
</dbReference>
<protein>
    <submittedName>
        <fullName evidence="2">Type II toxin-antitoxin system VapC family toxin</fullName>
    </submittedName>
</protein>
<dbReference type="InterPro" id="IPR002716">
    <property type="entry name" value="PIN_dom"/>
</dbReference>
<evidence type="ECO:0000259" key="1">
    <source>
        <dbReference type="Pfam" id="PF01850"/>
    </source>
</evidence>
<dbReference type="Gene3D" id="3.40.50.1010">
    <property type="entry name" value="5'-nuclease"/>
    <property type="match status" value="1"/>
</dbReference>
<organism evidence="2">
    <name type="scientific">Salmonella enterica</name>
    <name type="common">Salmonella choleraesuis</name>
    <dbReference type="NCBI Taxonomy" id="28901"/>
    <lineage>
        <taxon>Bacteria</taxon>
        <taxon>Pseudomonadati</taxon>
        <taxon>Pseudomonadota</taxon>
        <taxon>Gammaproteobacteria</taxon>
        <taxon>Enterobacterales</taxon>
        <taxon>Enterobacteriaceae</taxon>
        <taxon>Salmonella</taxon>
    </lineage>
</organism>
<evidence type="ECO:0000313" key="2">
    <source>
        <dbReference type="EMBL" id="HAF4740527.1"/>
    </source>
</evidence>
<reference evidence="2" key="2">
    <citation type="submission" date="2020-02" db="EMBL/GenBank/DDBJ databases">
        <authorList>
            <consortium name="NCBI Pathogen Detection Project"/>
        </authorList>
    </citation>
    <scope>NUCLEOTIDE SEQUENCE</scope>
    <source>
        <strain evidence="2">MA.CK_93/00015421</strain>
    </source>
</reference>
<dbReference type="InterPro" id="IPR029060">
    <property type="entry name" value="PIN-like_dom_sf"/>
</dbReference>
<feature type="domain" description="PIN" evidence="1">
    <location>
        <begin position="37"/>
        <end position="143"/>
    </location>
</feature>
<dbReference type="CDD" id="cd09881">
    <property type="entry name" value="PIN_VapC4-5_FitB-like"/>
    <property type="match status" value="1"/>
</dbReference>